<dbReference type="RefSeq" id="WP_242946452.1">
    <property type="nucleotide sequence ID" value="NZ_FRDH01000003.1"/>
</dbReference>
<gene>
    <name evidence="1" type="ORF">SAMN02745247_00218</name>
</gene>
<sequence>MDEKVIVMLKKDENDPGVDIEIPLNISANELIYGLNMSFKLGINMDDPRECFLRASNPITLLKGEKTLKEHGIRNGTSIYTGR</sequence>
<protein>
    <submittedName>
        <fullName evidence="1">WXG100 protein secretion system (Wss), protein YukD</fullName>
    </submittedName>
</protein>
<name>A0A1M7RS62_9FIRM</name>
<dbReference type="EMBL" id="FRDH01000003">
    <property type="protein sequence ID" value="SHN49010.1"/>
    <property type="molecule type" value="Genomic_DNA"/>
</dbReference>
<dbReference type="Proteomes" id="UP000184097">
    <property type="component" value="Unassembled WGS sequence"/>
</dbReference>
<accession>A0A1M7RS62</accession>
<evidence type="ECO:0000313" key="2">
    <source>
        <dbReference type="Proteomes" id="UP000184097"/>
    </source>
</evidence>
<evidence type="ECO:0000313" key="1">
    <source>
        <dbReference type="EMBL" id="SHN49010.1"/>
    </source>
</evidence>
<reference evidence="1 2" key="1">
    <citation type="submission" date="2016-12" db="EMBL/GenBank/DDBJ databases">
        <authorList>
            <person name="Song W.-J."/>
            <person name="Kurnit D.M."/>
        </authorList>
    </citation>
    <scope>NUCLEOTIDE SEQUENCE [LARGE SCALE GENOMIC DNA]</scope>
    <source>
        <strain evidence="1 2">DSM 14810</strain>
    </source>
</reference>
<dbReference type="InterPro" id="IPR024962">
    <property type="entry name" value="YukD-like"/>
</dbReference>
<organism evidence="1 2">
    <name type="scientific">Butyrivibrio hungatei DSM 14810</name>
    <dbReference type="NCBI Taxonomy" id="1121132"/>
    <lineage>
        <taxon>Bacteria</taxon>
        <taxon>Bacillati</taxon>
        <taxon>Bacillota</taxon>
        <taxon>Clostridia</taxon>
        <taxon>Lachnospirales</taxon>
        <taxon>Lachnospiraceae</taxon>
        <taxon>Butyrivibrio</taxon>
    </lineage>
</organism>
<proteinExistence type="predicted"/>
<dbReference type="AlphaFoldDB" id="A0A1M7RS62"/>
<dbReference type="Pfam" id="PF08817">
    <property type="entry name" value="YukD"/>
    <property type="match status" value="1"/>
</dbReference>